<dbReference type="Pfam" id="PF20628">
    <property type="entry name" value="Dyp_perox_C"/>
    <property type="match status" value="1"/>
</dbReference>
<evidence type="ECO:0000259" key="9">
    <source>
        <dbReference type="Pfam" id="PF04261"/>
    </source>
</evidence>
<sequence length="409" mass="44018">MGRAPKWILRSATSMAPRKTTMSMPDINVPRRLLLGSTAAAAAGGLLTGFGTGSLRAAGAQEPQAVSTPGYRPFYGRYQSGIIDAQQEHAVFAGWDLSWREGSRKDQLRSLLQMITDDASRLTSGRGVLADTEAEMAQIPSELTITVGVGQSLLEVIGQGKIGTMPAFAGDQLDERYGQTDLLIQFCSQDPTVLQHAVRAVSKNLRTLTRRRFVQSGFIRAKPGQEAFRNLFGQLDGINNPKDQAREQAVFDDSWVGNGTTLALRRFDMDLDRWDEVDVSGRDFALGRRQADGSPLSGQSVDDPVDLAAVNGLGLPSIAANAHVALAKPAHAAQSIHRRGYNFVDAGRSGLLFASYQADPQASFIPVQHRLAAADALNTWLTAVGSALYAILPGIEEGMYLGEQLIGLP</sequence>
<evidence type="ECO:0000256" key="6">
    <source>
        <dbReference type="ARBA" id="ARBA00023002"/>
    </source>
</evidence>
<dbReference type="PROSITE" id="PS51404">
    <property type="entry name" value="DYP_PEROXIDASE"/>
    <property type="match status" value="1"/>
</dbReference>
<dbReference type="InterPro" id="IPR048328">
    <property type="entry name" value="Dyp_perox_C"/>
</dbReference>
<dbReference type="AlphaFoldDB" id="A0A6H0SIK4"/>
<dbReference type="EMBL" id="CP032549">
    <property type="protein sequence ID" value="QIV86381.1"/>
    <property type="molecule type" value="Genomic_DNA"/>
</dbReference>
<protein>
    <submittedName>
        <fullName evidence="11">Dyp-type peroxidase</fullName>
    </submittedName>
</protein>
<dbReference type="PANTHER" id="PTHR30521:SF4">
    <property type="entry name" value="DEFERROCHELATASE"/>
    <property type="match status" value="1"/>
</dbReference>
<evidence type="ECO:0000259" key="10">
    <source>
        <dbReference type="Pfam" id="PF20628"/>
    </source>
</evidence>
<dbReference type="InterPro" id="IPR048327">
    <property type="entry name" value="Dyp_perox_N"/>
</dbReference>
<dbReference type="InterPro" id="IPR006314">
    <property type="entry name" value="Dyp_peroxidase"/>
</dbReference>
<comment type="similarity">
    <text evidence="8">Belongs to the DyP-type peroxidase family.</text>
</comment>
<evidence type="ECO:0000256" key="7">
    <source>
        <dbReference type="ARBA" id="ARBA00023004"/>
    </source>
</evidence>
<keyword evidence="6" id="KW-0560">Oxidoreductase</keyword>
<dbReference type="GO" id="GO:0020037">
    <property type="term" value="F:heme binding"/>
    <property type="evidence" value="ECO:0007669"/>
    <property type="project" value="InterPro"/>
</dbReference>
<keyword evidence="7" id="KW-0408">Iron</keyword>
<evidence type="ECO:0000256" key="8">
    <source>
        <dbReference type="ARBA" id="ARBA00025737"/>
    </source>
</evidence>
<dbReference type="NCBIfam" id="TIGR01413">
    <property type="entry name" value="Dyp_perox_fam"/>
    <property type="match status" value="1"/>
</dbReference>
<keyword evidence="12" id="KW-1185">Reference proteome</keyword>
<accession>A0A6H0SIK4</accession>
<dbReference type="GO" id="GO:0005829">
    <property type="term" value="C:cytosol"/>
    <property type="evidence" value="ECO:0007669"/>
    <property type="project" value="TreeGrafter"/>
</dbReference>
<dbReference type="GO" id="GO:0046872">
    <property type="term" value="F:metal ion binding"/>
    <property type="evidence" value="ECO:0007669"/>
    <property type="project" value="UniProtKB-KW"/>
</dbReference>
<dbReference type="Proteomes" id="UP000502331">
    <property type="component" value="Chromosome"/>
</dbReference>
<evidence type="ECO:0000256" key="5">
    <source>
        <dbReference type="ARBA" id="ARBA00022729"/>
    </source>
</evidence>
<dbReference type="GO" id="GO:0004601">
    <property type="term" value="F:peroxidase activity"/>
    <property type="evidence" value="ECO:0007669"/>
    <property type="project" value="UniProtKB-KW"/>
</dbReference>
<evidence type="ECO:0000256" key="2">
    <source>
        <dbReference type="ARBA" id="ARBA00022559"/>
    </source>
</evidence>
<evidence type="ECO:0000313" key="12">
    <source>
        <dbReference type="Proteomes" id="UP000502331"/>
    </source>
</evidence>
<keyword evidence="5" id="KW-0732">Signal</keyword>
<evidence type="ECO:0000313" key="11">
    <source>
        <dbReference type="EMBL" id="QIV86381.1"/>
    </source>
</evidence>
<gene>
    <name evidence="11" type="ORF">D3791_04145</name>
</gene>
<keyword evidence="2 11" id="KW-0575">Peroxidase</keyword>
<proteinExistence type="inferred from homology"/>
<reference evidence="11 12" key="1">
    <citation type="submission" date="2018-09" db="EMBL/GenBank/DDBJ databases">
        <title>Glutamicibacter mishrai S5-52T (LMG 29155T = KCTC 39846T).</title>
        <authorList>
            <person name="Das S.K."/>
        </authorList>
    </citation>
    <scope>NUCLEOTIDE SEQUENCE [LARGE SCALE GENOMIC DNA]</scope>
    <source>
        <strain evidence="11 12">S5-52</strain>
    </source>
</reference>
<evidence type="ECO:0000256" key="3">
    <source>
        <dbReference type="ARBA" id="ARBA00022617"/>
    </source>
</evidence>
<comment type="cofactor">
    <cofactor evidence="1">
        <name>heme b</name>
        <dbReference type="ChEBI" id="CHEBI:60344"/>
    </cofactor>
</comment>
<evidence type="ECO:0000256" key="1">
    <source>
        <dbReference type="ARBA" id="ARBA00001970"/>
    </source>
</evidence>
<keyword evidence="4" id="KW-0479">Metal-binding</keyword>
<name>A0A6H0SIK4_9MICC</name>
<feature type="domain" description="Dyp-type peroxidase N-terminal" evidence="9">
    <location>
        <begin position="79"/>
        <end position="218"/>
    </location>
</feature>
<dbReference type="InterPro" id="IPR011008">
    <property type="entry name" value="Dimeric_a/b-barrel"/>
</dbReference>
<keyword evidence="3" id="KW-0349">Heme</keyword>
<dbReference type="SUPFAM" id="SSF54909">
    <property type="entry name" value="Dimeric alpha+beta barrel"/>
    <property type="match status" value="1"/>
</dbReference>
<evidence type="ECO:0000256" key="4">
    <source>
        <dbReference type="ARBA" id="ARBA00022723"/>
    </source>
</evidence>
<organism evidence="11 12">
    <name type="scientific">Glutamicibacter mishrai</name>
    <dbReference type="NCBI Taxonomy" id="1775880"/>
    <lineage>
        <taxon>Bacteria</taxon>
        <taxon>Bacillati</taxon>
        <taxon>Actinomycetota</taxon>
        <taxon>Actinomycetes</taxon>
        <taxon>Micrococcales</taxon>
        <taxon>Micrococcaceae</taxon>
        <taxon>Glutamicibacter</taxon>
    </lineage>
</organism>
<dbReference type="Pfam" id="PF04261">
    <property type="entry name" value="Dyp_perox_N"/>
    <property type="match status" value="1"/>
</dbReference>
<dbReference type="PANTHER" id="PTHR30521">
    <property type="entry name" value="DEFERROCHELATASE/PEROXIDASE"/>
    <property type="match status" value="1"/>
</dbReference>
<feature type="domain" description="Dyp-type peroxidase C-terminal" evidence="10">
    <location>
        <begin position="229"/>
        <end position="394"/>
    </location>
</feature>